<dbReference type="SUPFAM" id="SSF52096">
    <property type="entry name" value="ClpP/crotonase"/>
    <property type="match status" value="1"/>
</dbReference>
<feature type="domain" description="Enoyl-CoA hydratase/isomerase" evidence="4">
    <location>
        <begin position="148"/>
        <end position="240"/>
    </location>
</feature>
<dbReference type="Gene3D" id="3.90.226.10">
    <property type="entry name" value="2-enoyl-CoA Hydratase, Chain A, domain 1"/>
    <property type="match status" value="2"/>
</dbReference>
<dbReference type="InterPro" id="IPR045004">
    <property type="entry name" value="ECH_dom"/>
</dbReference>
<feature type="domain" description="Enoyl-CoA hydratase/isomerase" evidence="4">
    <location>
        <begin position="24"/>
        <end position="140"/>
    </location>
</feature>
<dbReference type="InterPro" id="IPR032259">
    <property type="entry name" value="HIBYL-CoA-H"/>
</dbReference>
<comment type="pathway">
    <text evidence="2">Amino-acid degradation; L-valine degradation.</text>
</comment>
<evidence type="ECO:0000313" key="6">
    <source>
        <dbReference type="Proteomes" id="UP001341840"/>
    </source>
</evidence>
<comment type="similarity">
    <text evidence="2">Belongs to the enoyl-CoA hydratase/isomerase family.</text>
</comment>
<dbReference type="CDD" id="cd06558">
    <property type="entry name" value="crotonase-like"/>
    <property type="match status" value="1"/>
</dbReference>
<dbReference type="Pfam" id="PF16113">
    <property type="entry name" value="ECH_2"/>
    <property type="match status" value="2"/>
</dbReference>
<comment type="catalytic activity">
    <reaction evidence="2">
        <text>3-hydroxy-2-methylpropanoyl-CoA + H2O = 3-hydroxy-2-methylpropanoate + CoA + H(+)</text>
        <dbReference type="Rhea" id="RHEA:20888"/>
        <dbReference type="ChEBI" id="CHEBI:11805"/>
        <dbReference type="ChEBI" id="CHEBI:15377"/>
        <dbReference type="ChEBI" id="CHEBI:15378"/>
        <dbReference type="ChEBI" id="CHEBI:57287"/>
        <dbReference type="ChEBI" id="CHEBI:57340"/>
        <dbReference type="EC" id="3.1.2.4"/>
    </reaction>
</comment>
<accession>A0ABU6YEJ5</accession>
<comment type="caution">
    <text evidence="5">The sequence shown here is derived from an EMBL/GenBank/DDBJ whole genome shotgun (WGS) entry which is preliminary data.</text>
</comment>
<evidence type="ECO:0000313" key="5">
    <source>
        <dbReference type="EMBL" id="MED6208504.1"/>
    </source>
</evidence>
<keyword evidence="1 2" id="KW-0378">Hydrolase</keyword>
<dbReference type="PANTHER" id="PTHR43176">
    <property type="entry name" value="3-HYDROXYISOBUTYRYL-COA HYDROLASE-RELATED"/>
    <property type="match status" value="1"/>
</dbReference>
<dbReference type="InterPro" id="IPR029045">
    <property type="entry name" value="ClpP/crotonase-like_dom_sf"/>
</dbReference>
<dbReference type="EMBL" id="JASCZI010241935">
    <property type="protein sequence ID" value="MED6208504.1"/>
    <property type="molecule type" value="Genomic_DNA"/>
</dbReference>
<name>A0ABU6YEJ5_9FABA</name>
<evidence type="ECO:0000256" key="1">
    <source>
        <dbReference type="ARBA" id="ARBA00022801"/>
    </source>
</evidence>
<feature type="region of interest" description="Disordered" evidence="3">
    <location>
        <begin position="247"/>
        <end position="266"/>
    </location>
</feature>
<evidence type="ECO:0000256" key="3">
    <source>
        <dbReference type="SAM" id="MobiDB-lite"/>
    </source>
</evidence>
<protein>
    <recommendedName>
        <fullName evidence="2">3-hydroxyisobutyryl-CoA hydrolase</fullName>
        <shortName evidence="2">HIB-CoA hydrolase</shortName>
        <shortName evidence="2">HIBYL-CoA-H</shortName>
        <ecNumber evidence="2">3.1.2.4</ecNumber>
    </recommendedName>
    <alternativeName>
        <fullName evidence="2">3-hydroxyisobutyryl-coenzyme A hydrolase</fullName>
    </alternativeName>
</protein>
<sequence>MALSLNFSKEPLNQILTAGNSSVKLVILNRPPKLNSLNHEMISLILKNLKVYESDSSVKLVILKGNGKGFCAGGDVVSVVSSSLTGHWTYPVKFYEKQLILDHLTATYKKPLVSLINGMVMGGGAGLSMNSTFRIVTEKAENEIENGGEEKWITNALSSMHSSSPISLKIFLKSIRKGRIQNIEQCLYRDYKIASHILRRTLSNDFYEGSRAKLFDKDNKPKWKPSKLELVSEEMVNQHFRNMNDDEWEPLQLPQRSDSPIIPCRL</sequence>
<gene>
    <name evidence="5" type="ORF">PIB30_045651</name>
</gene>
<reference evidence="5 6" key="1">
    <citation type="journal article" date="2023" name="Plants (Basel)">
        <title>Bridging the Gap: Combining Genomics and Transcriptomics Approaches to Understand Stylosanthes scabra, an Orphan Legume from the Brazilian Caatinga.</title>
        <authorList>
            <person name="Ferreira-Neto J.R.C."/>
            <person name="da Silva M.D."/>
            <person name="Binneck E."/>
            <person name="de Melo N.F."/>
            <person name="da Silva R.H."/>
            <person name="de Melo A.L.T.M."/>
            <person name="Pandolfi V."/>
            <person name="Bustamante F.O."/>
            <person name="Brasileiro-Vidal A.C."/>
            <person name="Benko-Iseppon A.M."/>
        </authorList>
    </citation>
    <scope>NUCLEOTIDE SEQUENCE [LARGE SCALE GENOMIC DNA]</scope>
    <source>
        <tissue evidence="5">Leaves</tissue>
    </source>
</reference>
<keyword evidence="6" id="KW-1185">Reference proteome</keyword>
<comment type="function">
    <text evidence="2">Hydrolyzes 3-hydroxyisobutyryl-CoA (HIBYL-CoA), a saline catabolite. Has high activity toward isobutyryl-CoA. Could be an isobutyryl-CoA dehydrogenase that functions in valine catabolism.</text>
</comment>
<dbReference type="PANTHER" id="PTHR43176:SF6">
    <property type="entry name" value="3-HYDROXYISOBUTYRYL-COA HYDROLASE"/>
    <property type="match status" value="1"/>
</dbReference>
<dbReference type="Proteomes" id="UP001341840">
    <property type="component" value="Unassembled WGS sequence"/>
</dbReference>
<dbReference type="EC" id="3.1.2.4" evidence="2"/>
<evidence type="ECO:0000256" key="2">
    <source>
        <dbReference type="RuleBase" id="RU369070"/>
    </source>
</evidence>
<organism evidence="5 6">
    <name type="scientific">Stylosanthes scabra</name>
    <dbReference type="NCBI Taxonomy" id="79078"/>
    <lineage>
        <taxon>Eukaryota</taxon>
        <taxon>Viridiplantae</taxon>
        <taxon>Streptophyta</taxon>
        <taxon>Embryophyta</taxon>
        <taxon>Tracheophyta</taxon>
        <taxon>Spermatophyta</taxon>
        <taxon>Magnoliopsida</taxon>
        <taxon>eudicotyledons</taxon>
        <taxon>Gunneridae</taxon>
        <taxon>Pentapetalae</taxon>
        <taxon>rosids</taxon>
        <taxon>fabids</taxon>
        <taxon>Fabales</taxon>
        <taxon>Fabaceae</taxon>
        <taxon>Papilionoideae</taxon>
        <taxon>50 kb inversion clade</taxon>
        <taxon>dalbergioids sensu lato</taxon>
        <taxon>Dalbergieae</taxon>
        <taxon>Pterocarpus clade</taxon>
        <taxon>Stylosanthes</taxon>
    </lineage>
</organism>
<proteinExistence type="inferred from homology"/>
<evidence type="ECO:0000259" key="4">
    <source>
        <dbReference type="Pfam" id="PF16113"/>
    </source>
</evidence>